<evidence type="ECO:0000256" key="2">
    <source>
        <dbReference type="SAM" id="MobiDB-lite"/>
    </source>
</evidence>
<evidence type="ECO:0000256" key="1">
    <source>
        <dbReference type="ARBA" id="ARBA00006438"/>
    </source>
</evidence>
<organism evidence="5 6">
    <name type="scientific">Acacia crassicarpa</name>
    <name type="common">northern wattle</name>
    <dbReference type="NCBI Taxonomy" id="499986"/>
    <lineage>
        <taxon>Eukaryota</taxon>
        <taxon>Viridiplantae</taxon>
        <taxon>Streptophyta</taxon>
        <taxon>Embryophyta</taxon>
        <taxon>Tracheophyta</taxon>
        <taxon>Spermatophyta</taxon>
        <taxon>Magnoliopsida</taxon>
        <taxon>eudicotyledons</taxon>
        <taxon>Gunneridae</taxon>
        <taxon>Pentapetalae</taxon>
        <taxon>rosids</taxon>
        <taxon>fabids</taxon>
        <taxon>Fabales</taxon>
        <taxon>Fabaceae</taxon>
        <taxon>Caesalpinioideae</taxon>
        <taxon>mimosoid clade</taxon>
        <taxon>Acacieae</taxon>
        <taxon>Acacia</taxon>
    </lineage>
</organism>
<feature type="region of interest" description="Disordered" evidence="2">
    <location>
        <begin position="114"/>
        <end position="152"/>
    </location>
</feature>
<proteinExistence type="inferred from homology"/>
<dbReference type="Pfam" id="PF21674">
    <property type="entry name" value="CCDC22_N"/>
    <property type="match status" value="1"/>
</dbReference>
<reference evidence="5" key="1">
    <citation type="submission" date="2023-10" db="EMBL/GenBank/DDBJ databases">
        <title>Chromosome-level genome of the transformable northern wattle, Acacia crassicarpa.</title>
        <authorList>
            <person name="Massaro I."/>
            <person name="Sinha N.R."/>
            <person name="Poethig S."/>
            <person name="Leichty A.R."/>
        </authorList>
    </citation>
    <scope>NUCLEOTIDE SEQUENCE</scope>
    <source>
        <strain evidence="5">Acra3RX</strain>
        <tissue evidence="5">Leaf</tissue>
    </source>
</reference>
<dbReference type="PANTHER" id="PTHR15668:SF4">
    <property type="entry name" value="COILED-COIL DOMAIN-CONTAINING PROTEIN 22"/>
    <property type="match status" value="1"/>
</dbReference>
<dbReference type="InterPro" id="IPR008530">
    <property type="entry name" value="CCDC22"/>
</dbReference>
<dbReference type="InterPro" id="IPR048348">
    <property type="entry name" value="CCDC22_CC"/>
</dbReference>
<accession>A0AAE1MW17</accession>
<evidence type="ECO:0000313" key="6">
    <source>
        <dbReference type="Proteomes" id="UP001293593"/>
    </source>
</evidence>
<dbReference type="PANTHER" id="PTHR15668">
    <property type="entry name" value="JM1 PROTEIN"/>
    <property type="match status" value="1"/>
</dbReference>
<name>A0AAE1MW17_9FABA</name>
<evidence type="ECO:0000259" key="3">
    <source>
        <dbReference type="Pfam" id="PF05667"/>
    </source>
</evidence>
<evidence type="ECO:0008006" key="7">
    <source>
        <dbReference type="Google" id="ProtNLM"/>
    </source>
</evidence>
<feature type="compositionally biased region" description="Polar residues" evidence="2">
    <location>
        <begin position="121"/>
        <end position="137"/>
    </location>
</feature>
<dbReference type="GO" id="GO:2000060">
    <property type="term" value="P:positive regulation of ubiquitin-dependent protein catabolic process"/>
    <property type="evidence" value="ECO:0007669"/>
    <property type="project" value="TreeGrafter"/>
</dbReference>
<protein>
    <recommendedName>
        <fullName evidence="7">Coiled-coil domain-containing protein 22</fullName>
    </recommendedName>
</protein>
<gene>
    <name evidence="5" type="ORF">QN277_016145</name>
</gene>
<keyword evidence="6" id="KW-1185">Reference proteome</keyword>
<feature type="domain" description="CCDC22 N-terminal" evidence="4">
    <location>
        <begin position="3"/>
        <end position="108"/>
    </location>
</feature>
<feature type="compositionally biased region" description="Basic and acidic residues" evidence="2">
    <location>
        <begin position="138"/>
        <end position="148"/>
    </location>
</feature>
<dbReference type="Proteomes" id="UP001293593">
    <property type="component" value="Unassembled WGS sequence"/>
</dbReference>
<dbReference type="InterPro" id="IPR048349">
    <property type="entry name" value="CCDC22_N"/>
</dbReference>
<feature type="domain" description="CCDC22 coiled-coil" evidence="3">
    <location>
        <begin position="262"/>
        <end position="503"/>
    </location>
</feature>
<dbReference type="GO" id="GO:0097602">
    <property type="term" value="F:cullin family protein binding"/>
    <property type="evidence" value="ECO:0007669"/>
    <property type="project" value="TreeGrafter"/>
</dbReference>
<evidence type="ECO:0000313" key="5">
    <source>
        <dbReference type="EMBL" id="KAK4278279.1"/>
    </source>
</evidence>
<comment type="similarity">
    <text evidence="1">Belongs to the CCDC22 family.</text>
</comment>
<sequence length="529" mass="60022">MEDESQEILLKSMKTNGIVIPSSASSVRELSPSSFFSICAQCLNSIDDSASFPISLPLEPESERVRICTDISSVVRNLGYEGDISYQKFLYPSEEDLHNLIRFLEKRISESSDTGRIADTKNISKQGEYNSRSSSEGSTKRPDDKEAACHSSNSVTKLNDFRLETHPLQTWSTEADFSIHLDGETSHESKEIKSKEINVSTAANPSSSIMEDLSNDELTCTSNEKDLSNGLVNSISHSVGNEETDAHIGNNRPVLNLETRIESDKVQNQDKAVIDDLIAMTSELEHLEQELDLTTVAAEMVLNDQHSVDFYLDQLKERLKSKQTSLLKFESEWDAVRKPLEEKKRGLQESLFSNIPEAQEMLQKLREVEQEEQYILSEIEKRDEEYSKLSADLQKQPKVASRKSYIERIKEITKNSRKQDAGIERILKETREVQLESNSIQERLHRTYAVADEIIFREAKKDPMGRQVYRLLASIHQSFEQMSEKILATDRIQREVAEYEVKLAAMASTNLEAEKKHAGIDANLKPPLV</sequence>
<evidence type="ECO:0000259" key="4">
    <source>
        <dbReference type="Pfam" id="PF21674"/>
    </source>
</evidence>
<dbReference type="AlphaFoldDB" id="A0AAE1MW17"/>
<comment type="caution">
    <text evidence="5">The sequence shown here is derived from an EMBL/GenBank/DDBJ whole genome shotgun (WGS) entry which is preliminary data.</text>
</comment>
<dbReference type="EMBL" id="JAWXYG010000003">
    <property type="protein sequence ID" value="KAK4278279.1"/>
    <property type="molecule type" value="Genomic_DNA"/>
</dbReference>
<dbReference type="Pfam" id="PF05667">
    <property type="entry name" value="CCDC22_CC"/>
    <property type="match status" value="1"/>
</dbReference>